<protein>
    <recommendedName>
        <fullName evidence="7">Bifunctional inhibitor/plant lipid transfer protein/seed storage helical domain-containing protein</fullName>
    </recommendedName>
</protein>
<keyword evidence="4" id="KW-0325">Glycoprotein</keyword>
<sequence>MGRAAVVLVLVAAVAAALWTGVAAQSSCDSVILSLVPCMLYIGGSSSTPSAQCCTQLASVVKSQPECLCSVLSGSAGVSTTVNQTRALALPGACNVQTPSASLCNAPPPSSSPAAPPTAPPPSRPTPPHIPPPSSGPATASTPPADGGTKATPPGGDPSSGSSNRMTFAVFFCTLFAAAF</sequence>
<comment type="similarity">
    <text evidence="1">Belongs to the plant LTP family.</text>
</comment>
<reference evidence="8 9" key="1">
    <citation type="submission" date="2019-12" db="EMBL/GenBank/DDBJ databases">
        <authorList>
            <person name="Scholz U."/>
            <person name="Mascher M."/>
            <person name="Fiebig A."/>
        </authorList>
    </citation>
    <scope>NUCLEOTIDE SEQUENCE</scope>
</reference>
<feature type="compositionally biased region" description="Low complexity" evidence="5">
    <location>
        <begin position="136"/>
        <end position="163"/>
    </location>
</feature>
<dbReference type="PANTHER" id="PTHR33044">
    <property type="entry name" value="BIFUNCTIONAL INHIBITOR/LIPID-TRANSFER PROTEIN/SEED STORAGE 2S ALBUMIN SUPERFAMILY PROTEIN-RELATED"/>
    <property type="match status" value="1"/>
</dbReference>
<dbReference type="EMBL" id="CACRZD030000007">
    <property type="protein sequence ID" value="CAA6662782.1"/>
    <property type="molecule type" value="Genomic_DNA"/>
</dbReference>
<feature type="chain" id="PRO_5029776726" description="Bifunctional inhibitor/plant lipid transfer protein/seed storage helical domain-containing protein" evidence="6">
    <location>
        <begin position="25"/>
        <end position="180"/>
    </location>
</feature>
<evidence type="ECO:0000313" key="8">
    <source>
        <dbReference type="EMBL" id="CAA2623227.1"/>
    </source>
</evidence>
<keyword evidence="3" id="KW-1015">Disulfide bond</keyword>
<dbReference type="AlphaFoldDB" id="A0A7I8IYJ3"/>
<evidence type="ECO:0000256" key="6">
    <source>
        <dbReference type="SAM" id="SignalP"/>
    </source>
</evidence>
<dbReference type="InterPro" id="IPR000528">
    <property type="entry name" value="Plant_nsLTP"/>
</dbReference>
<dbReference type="SUPFAM" id="SSF47699">
    <property type="entry name" value="Bifunctional inhibitor/lipid-transfer protein/seed storage 2S albumin"/>
    <property type="match status" value="1"/>
</dbReference>
<evidence type="ECO:0000256" key="4">
    <source>
        <dbReference type="ARBA" id="ARBA00023180"/>
    </source>
</evidence>
<dbReference type="InterPro" id="IPR036312">
    <property type="entry name" value="Bifun_inhib/LTP/seed_sf"/>
</dbReference>
<name>A0A7I8IYJ3_SPIIN</name>
<keyword evidence="2 6" id="KW-0732">Signal</keyword>
<organism evidence="8">
    <name type="scientific">Spirodela intermedia</name>
    <name type="common">Intermediate duckweed</name>
    <dbReference type="NCBI Taxonomy" id="51605"/>
    <lineage>
        <taxon>Eukaryota</taxon>
        <taxon>Viridiplantae</taxon>
        <taxon>Streptophyta</taxon>
        <taxon>Embryophyta</taxon>
        <taxon>Tracheophyta</taxon>
        <taxon>Spermatophyta</taxon>
        <taxon>Magnoliopsida</taxon>
        <taxon>Liliopsida</taxon>
        <taxon>Araceae</taxon>
        <taxon>Lemnoideae</taxon>
        <taxon>Spirodela</taxon>
    </lineage>
</organism>
<dbReference type="CDD" id="cd00010">
    <property type="entry name" value="AAI_LTSS"/>
    <property type="match status" value="1"/>
</dbReference>
<feature type="signal peptide" evidence="6">
    <location>
        <begin position="1"/>
        <end position="24"/>
    </location>
</feature>
<dbReference type="GO" id="GO:0008289">
    <property type="term" value="F:lipid binding"/>
    <property type="evidence" value="ECO:0007669"/>
    <property type="project" value="InterPro"/>
</dbReference>
<dbReference type="SMART" id="SM00499">
    <property type="entry name" value="AAI"/>
    <property type="match status" value="1"/>
</dbReference>
<feature type="compositionally biased region" description="Pro residues" evidence="5">
    <location>
        <begin position="106"/>
        <end position="135"/>
    </location>
</feature>
<dbReference type="Pfam" id="PF14368">
    <property type="entry name" value="LTP_2"/>
    <property type="match status" value="1"/>
</dbReference>
<evidence type="ECO:0000256" key="3">
    <source>
        <dbReference type="ARBA" id="ARBA00023157"/>
    </source>
</evidence>
<dbReference type="Gene3D" id="1.10.110.10">
    <property type="entry name" value="Plant lipid-transfer and hydrophobic proteins"/>
    <property type="match status" value="1"/>
</dbReference>
<dbReference type="GO" id="GO:0006869">
    <property type="term" value="P:lipid transport"/>
    <property type="evidence" value="ECO:0007669"/>
    <property type="project" value="InterPro"/>
</dbReference>
<evidence type="ECO:0000256" key="5">
    <source>
        <dbReference type="SAM" id="MobiDB-lite"/>
    </source>
</evidence>
<dbReference type="Proteomes" id="UP001189122">
    <property type="component" value="Unassembled WGS sequence"/>
</dbReference>
<feature type="region of interest" description="Disordered" evidence="5">
    <location>
        <begin position="104"/>
        <end position="163"/>
    </location>
</feature>
<feature type="domain" description="Bifunctional inhibitor/plant lipid transfer protein/seed storage helical" evidence="7">
    <location>
        <begin position="28"/>
        <end position="104"/>
    </location>
</feature>
<dbReference type="InterPro" id="IPR043325">
    <property type="entry name" value="LTSS"/>
</dbReference>
<evidence type="ECO:0000256" key="1">
    <source>
        <dbReference type="ARBA" id="ARBA00009748"/>
    </source>
</evidence>
<proteinExistence type="inferred from homology"/>
<gene>
    <name evidence="8" type="ORF">SI7747_07009167</name>
</gene>
<evidence type="ECO:0000313" key="9">
    <source>
        <dbReference type="Proteomes" id="UP001189122"/>
    </source>
</evidence>
<evidence type="ECO:0000256" key="2">
    <source>
        <dbReference type="ARBA" id="ARBA00022729"/>
    </source>
</evidence>
<dbReference type="EMBL" id="LR743594">
    <property type="protein sequence ID" value="CAA2623227.1"/>
    <property type="molecule type" value="Genomic_DNA"/>
</dbReference>
<accession>A0A7I8IYJ3</accession>
<dbReference type="PRINTS" id="PR00382">
    <property type="entry name" value="LIPIDTRNSFER"/>
</dbReference>
<evidence type="ECO:0000259" key="7">
    <source>
        <dbReference type="SMART" id="SM00499"/>
    </source>
</evidence>
<keyword evidence="9" id="KW-1185">Reference proteome</keyword>
<dbReference type="InterPro" id="IPR016140">
    <property type="entry name" value="Bifunc_inhib/LTP/seed_store"/>
</dbReference>